<evidence type="ECO:0000313" key="12">
    <source>
        <dbReference type="Proteomes" id="UP000515806"/>
    </source>
</evidence>
<keyword evidence="5 7" id="KW-1133">Transmembrane helix</keyword>
<feature type="transmembrane region" description="Helical" evidence="7">
    <location>
        <begin position="431"/>
        <end position="452"/>
    </location>
</feature>
<keyword evidence="4 7" id="KW-0812">Transmembrane</keyword>
<dbReference type="SUPFAM" id="SSF50182">
    <property type="entry name" value="Sm-like ribonucleoproteins"/>
    <property type="match status" value="1"/>
</dbReference>
<evidence type="ECO:0000256" key="6">
    <source>
        <dbReference type="ARBA" id="ARBA00023136"/>
    </source>
</evidence>
<gene>
    <name evidence="11" type="ORF">H9L23_14735</name>
</gene>
<dbReference type="InterPro" id="IPR049278">
    <property type="entry name" value="MS_channel_C"/>
</dbReference>
<keyword evidence="6 7" id="KW-0472">Membrane</keyword>
<evidence type="ECO:0000256" key="1">
    <source>
        <dbReference type="ARBA" id="ARBA00004651"/>
    </source>
</evidence>
<dbReference type="EMBL" id="CP060723">
    <property type="protein sequence ID" value="QNN40403.1"/>
    <property type="molecule type" value="Genomic_DNA"/>
</dbReference>
<evidence type="ECO:0000256" key="7">
    <source>
        <dbReference type="SAM" id="Phobius"/>
    </source>
</evidence>
<dbReference type="InterPro" id="IPR023408">
    <property type="entry name" value="MscS_beta-dom_sf"/>
</dbReference>
<evidence type="ECO:0000256" key="4">
    <source>
        <dbReference type="ARBA" id="ARBA00022692"/>
    </source>
</evidence>
<dbReference type="InterPro" id="IPR052702">
    <property type="entry name" value="MscS-like_channel"/>
</dbReference>
<feature type="domain" description="Mechanosensitive ion channel MscS C-terminal" evidence="10">
    <location>
        <begin position="722"/>
        <end position="805"/>
    </location>
</feature>
<evidence type="ECO:0000259" key="9">
    <source>
        <dbReference type="Pfam" id="PF00924"/>
    </source>
</evidence>
<dbReference type="GO" id="GO:0008381">
    <property type="term" value="F:mechanosensitive monoatomic ion channel activity"/>
    <property type="evidence" value="ECO:0007669"/>
    <property type="project" value="UniProtKB-ARBA"/>
</dbReference>
<dbReference type="InterPro" id="IPR006685">
    <property type="entry name" value="MscS_channel_2nd"/>
</dbReference>
<feature type="transmembrane region" description="Helical" evidence="7">
    <location>
        <begin position="558"/>
        <end position="583"/>
    </location>
</feature>
<feature type="signal peptide" evidence="8">
    <location>
        <begin position="1"/>
        <end position="24"/>
    </location>
</feature>
<evidence type="ECO:0000256" key="8">
    <source>
        <dbReference type="SAM" id="SignalP"/>
    </source>
</evidence>
<feature type="transmembrane region" description="Helical" evidence="7">
    <location>
        <begin position="458"/>
        <end position="479"/>
    </location>
</feature>
<dbReference type="Gene3D" id="3.30.70.100">
    <property type="match status" value="1"/>
</dbReference>
<dbReference type="Gene3D" id="1.10.287.1260">
    <property type="match status" value="1"/>
</dbReference>
<evidence type="ECO:0000256" key="3">
    <source>
        <dbReference type="ARBA" id="ARBA00022475"/>
    </source>
</evidence>
<keyword evidence="8" id="KW-0732">Signal</keyword>
<feature type="transmembrane region" description="Helical" evidence="7">
    <location>
        <begin position="321"/>
        <end position="341"/>
    </location>
</feature>
<dbReference type="AlphaFoldDB" id="A0A7G9QAM8"/>
<dbReference type="PANTHER" id="PTHR30347">
    <property type="entry name" value="POTASSIUM CHANNEL RELATED"/>
    <property type="match status" value="1"/>
</dbReference>
<protein>
    <submittedName>
        <fullName evidence="11">Mechanosensitive ion channel</fullName>
    </submittedName>
</protein>
<feature type="transmembrane region" description="Helical" evidence="7">
    <location>
        <begin position="283"/>
        <end position="300"/>
    </location>
</feature>
<sequence>MTFQRLLFFLLISIFSFGSIKLCAQQQDTVKHTLADSLPKSFVDRMQQFAKKSSEESRSDFDADKATISQIKIFDEIKRVLQKAKIYLRKNLDTTGTKTELKEIEADFKIAGDGVFVNRGTAQTFRNLTATSKILFELENKASKRKAALDASQTALNNFRYQLDSLSSIPSLFKFPKDSVSLMRYLKKIVVIAYEVKPIDSALKEANGNIQTLINQVNLTVFRLQSSLEEIESYQKAMAENAYRRDFGNIWAREGYYRPFNEILSHSMVKGLLTLSFYVENNQGRMVILLLLIITCFIYLRSLKNIYVERALLSPGFENQLVLKYPLLSALLIIISLFQFMFISPPFILNVMLWSVSCICVSFIFKQYISKYWMRIWLLMVLFFFFAAFGNLVLQASRIERWLMLGGSLIGCIAGGLALILGPKNELRERWITYSIGLMVGLEMAATVANLFGRYNLAKALFISGFLNVVIAILFLWTVRLINEGLSLAFNVYSSPNRKLFYLNYEKVGSRAPVLFYVLLVIGWVILFGRNFPAFAYLSRPLIEFFSEDRTIGNYTFSINNLVLFFGIMAIAVIISKIVSFFASDWHLDKSHGDKSKKQGIGSWLLLVRISILSLGLFLAVGAAGIPMDRFTIVLSALGVGIGFGLQTLVNNLVSGLIIAFEKPVNVGDIVDVDGQGGTMKSIGFRSSIIATWDGADVVMPNGDLLNSHLINWSLGGNRKRISIVIGVAYHTDLEKCRQLLKDVLESEERILKSPAPVIQYEQFGNSAIDLKIYFWTKHIAEALPTRSDLIIAINKVFKANNIEIPFAQQDIHLHYPEEDKNDNG</sequence>
<dbReference type="RefSeq" id="WP_187591128.1">
    <property type="nucleotide sequence ID" value="NZ_CP060723.1"/>
</dbReference>
<dbReference type="InterPro" id="IPR011014">
    <property type="entry name" value="MscS_channel_TM-2"/>
</dbReference>
<feature type="domain" description="Mechanosensitive ion channel MscS" evidence="9">
    <location>
        <begin position="648"/>
        <end position="714"/>
    </location>
</feature>
<feature type="transmembrane region" description="Helical" evidence="7">
    <location>
        <begin position="514"/>
        <end position="538"/>
    </location>
</feature>
<feature type="transmembrane region" description="Helical" evidence="7">
    <location>
        <begin position="604"/>
        <end position="626"/>
    </location>
</feature>
<accession>A0A7G9QAM8</accession>
<feature type="transmembrane region" description="Helical" evidence="7">
    <location>
        <begin position="377"/>
        <end position="396"/>
    </location>
</feature>
<dbReference type="Pfam" id="PF00924">
    <property type="entry name" value="MS_channel_2nd"/>
    <property type="match status" value="1"/>
</dbReference>
<evidence type="ECO:0000259" key="10">
    <source>
        <dbReference type="Pfam" id="PF21082"/>
    </source>
</evidence>
<dbReference type="Pfam" id="PF21082">
    <property type="entry name" value="MS_channel_3rd"/>
    <property type="match status" value="1"/>
</dbReference>
<feature type="chain" id="PRO_5028961431" evidence="8">
    <location>
        <begin position="25"/>
        <end position="825"/>
    </location>
</feature>
<dbReference type="GO" id="GO:0005886">
    <property type="term" value="C:plasma membrane"/>
    <property type="evidence" value="ECO:0007669"/>
    <property type="project" value="UniProtKB-SubCell"/>
</dbReference>
<keyword evidence="3" id="KW-1003">Cell membrane</keyword>
<dbReference type="InterPro" id="IPR011066">
    <property type="entry name" value="MscS_channel_C_sf"/>
</dbReference>
<comment type="subcellular location">
    <subcellularLocation>
        <location evidence="1">Cell membrane</location>
        <topology evidence="1">Multi-pass membrane protein</topology>
    </subcellularLocation>
</comment>
<dbReference type="SUPFAM" id="SSF82689">
    <property type="entry name" value="Mechanosensitive channel protein MscS (YggB), C-terminal domain"/>
    <property type="match status" value="1"/>
</dbReference>
<reference evidence="11 12" key="1">
    <citation type="submission" date="2020-08" db="EMBL/GenBank/DDBJ databases">
        <title>Genome sequence of Pedobacter roseus KACC 11594T.</title>
        <authorList>
            <person name="Hyun D.-W."/>
            <person name="Bae J.-W."/>
        </authorList>
    </citation>
    <scope>NUCLEOTIDE SEQUENCE [LARGE SCALE GENOMIC DNA]</scope>
    <source>
        <strain evidence="11 12">KACC 11594</strain>
    </source>
</reference>
<keyword evidence="12" id="KW-1185">Reference proteome</keyword>
<feature type="transmembrane region" description="Helical" evidence="7">
    <location>
        <begin position="632"/>
        <end position="654"/>
    </location>
</feature>
<name>A0A7G9QAM8_9SPHI</name>
<comment type="similarity">
    <text evidence="2">Belongs to the MscS (TC 1.A.23) family.</text>
</comment>
<evidence type="ECO:0000256" key="2">
    <source>
        <dbReference type="ARBA" id="ARBA00008017"/>
    </source>
</evidence>
<feature type="transmembrane region" description="Helical" evidence="7">
    <location>
        <begin position="402"/>
        <end position="422"/>
    </location>
</feature>
<dbReference type="InterPro" id="IPR010920">
    <property type="entry name" value="LSM_dom_sf"/>
</dbReference>
<dbReference type="SUPFAM" id="SSF82861">
    <property type="entry name" value="Mechanosensitive channel protein MscS (YggB), transmembrane region"/>
    <property type="match status" value="1"/>
</dbReference>
<proteinExistence type="inferred from homology"/>
<dbReference type="Gene3D" id="2.30.30.60">
    <property type="match status" value="1"/>
</dbReference>
<evidence type="ECO:0000313" key="11">
    <source>
        <dbReference type="EMBL" id="QNN40403.1"/>
    </source>
</evidence>
<organism evidence="11 12">
    <name type="scientific">Pedobacter roseus</name>
    <dbReference type="NCBI Taxonomy" id="336820"/>
    <lineage>
        <taxon>Bacteria</taxon>
        <taxon>Pseudomonadati</taxon>
        <taxon>Bacteroidota</taxon>
        <taxon>Sphingobacteriia</taxon>
        <taxon>Sphingobacteriales</taxon>
        <taxon>Sphingobacteriaceae</taxon>
        <taxon>Pedobacter</taxon>
    </lineage>
</organism>
<dbReference type="PANTHER" id="PTHR30347:SF1">
    <property type="entry name" value="MECHANOSENSITIVE CHANNEL MSCK"/>
    <property type="match status" value="1"/>
</dbReference>
<dbReference type="Proteomes" id="UP000515806">
    <property type="component" value="Chromosome"/>
</dbReference>
<evidence type="ECO:0000256" key="5">
    <source>
        <dbReference type="ARBA" id="ARBA00022989"/>
    </source>
</evidence>
<dbReference type="KEGG" id="proe:H9L23_14735"/>